<dbReference type="Gene3D" id="1.25.40.390">
    <property type="match status" value="1"/>
</dbReference>
<protein>
    <submittedName>
        <fullName evidence="1">SusD/RagB family nutrient-binding outer membrane lipoprotein</fullName>
    </submittedName>
</protein>
<dbReference type="Pfam" id="PF12771">
    <property type="entry name" value="SusD-like_2"/>
    <property type="match status" value="1"/>
</dbReference>
<dbReference type="EMBL" id="JAUJEB010000001">
    <property type="protein sequence ID" value="MDN5211006.1"/>
    <property type="molecule type" value="Genomic_DNA"/>
</dbReference>
<organism evidence="1 2">
    <name type="scientific">Agaribacillus aureus</name>
    <dbReference type="NCBI Taxonomy" id="3051825"/>
    <lineage>
        <taxon>Bacteria</taxon>
        <taxon>Pseudomonadati</taxon>
        <taxon>Bacteroidota</taxon>
        <taxon>Cytophagia</taxon>
        <taxon>Cytophagales</taxon>
        <taxon>Splendidivirgaceae</taxon>
        <taxon>Agaribacillus</taxon>
    </lineage>
</organism>
<proteinExistence type="predicted"/>
<keyword evidence="1" id="KW-0449">Lipoprotein</keyword>
<keyword evidence="2" id="KW-1185">Reference proteome</keyword>
<sequence>MKHIDKIVIIILIWFLPACTDKFEEINDNPNFPQEVGPDLILTNILNETASIVTFEAVRRTNGLAQYTTRFFWNNIERYDFESQINYWKQLYEIIRDIKNLQGFAEAANNDGYIGIALIMKSYVASQLTDLWGDVPYFQAATAKTEENFTPVYNAQEEIYMAPGGILDNLRQANTILSNNNNTISGDIFYQGDLNKWRKFANSLRLRYLLRISSKVDVSTEMQQIIDAEPVFESNDDNALLPYLADAPNQFPLHTFREGDVAFFRLSDTMEGILKQFNDPRLSLFFEPTEDSRKNGSPAYFGMPVGLLSETQSDLNIVLTNISRLGKYFTEPDQADAIIMTFADLQFILAEATYKNLIGGDEGDVQMFYEAGIKSTFSYYGLTLPAGYLTQPGVSFEVSNALEQILTQRWLANITVAQEGWIEFRRTGLPALPLPIDNTNSLEVPSRFLYPEEEQLLNPEHLQQAVESMGGTDDINAAVWWER</sequence>
<dbReference type="InterPro" id="IPR041662">
    <property type="entry name" value="SusD-like_2"/>
</dbReference>
<dbReference type="SUPFAM" id="SSF48452">
    <property type="entry name" value="TPR-like"/>
    <property type="match status" value="1"/>
</dbReference>
<reference evidence="1" key="1">
    <citation type="submission" date="2023-06" db="EMBL/GenBank/DDBJ databases">
        <title>Genomic of Agaribacillus aureum.</title>
        <authorList>
            <person name="Wang G."/>
        </authorList>
    </citation>
    <scope>NUCLEOTIDE SEQUENCE</scope>
    <source>
        <strain evidence="1">BMA12</strain>
    </source>
</reference>
<evidence type="ECO:0000313" key="2">
    <source>
        <dbReference type="Proteomes" id="UP001172083"/>
    </source>
</evidence>
<dbReference type="InterPro" id="IPR011990">
    <property type="entry name" value="TPR-like_helical_dom_sf"/>
</dbReference>
<dbReference type="Proteomes" id="UP001172083">
    <property type="component" value="Unassembled WGS sequence"/>
</dbReference>
<name>A0ABT8L159_9BACT</name>
<evidence type="ECO:0000313" key="1">
    <source>
        <dbReference type="EMBL" id="MDN5211006.1"/>
    </source>
</evidence>
<dbReference type="RefSeq" id="WP_346756342.1">
    <property type="nucleotide sequence ID" value="NZ_JAUJEB010000001.1"/>
</dbReference>
<accession>A0ABT8L159</accession>
<comment type="caution">
    <text evidence="1">The sequence shown here is derived from an EMBL/GenBank/DDBJ whole genome shotgun (WGS) entry which is preliminary data.</text>
</comment>
<gene>
    <name evidence="1" type="ORF">QQ020_03065</name>
</gene>